<evidence type="ECO:0000256" key="1">
    <source>
        <dbReference type="SAM" id="MobiDB-lite"/>
    </source>
</evidence>
<name>A0A3A6QQG3_9EURY</name>
<protein>
    <submittedName>
        <fullName evidence="2">Uncharacterized protein</fullName>
    </submittedName>
</protein>
<evidence type="ECO:0000313" key="2">
    <source>
        <dbReference type="EMBL" id="RJX50818.1"/>
    </source>
</evidence>
<feature type="region of interest" description="Disordered" evidence="1">
    <location>
        <begin position="171"/>
        <end position="195"/>
    </location>
</feature>
<reference evidence="2 3" key="1">
    <citation type="submission" date="2018-06" db="EMBL/GenBank/DDBJ databases">
        <title>Halonotius sp. F13-13 a new haloarchaeeon isolated from a solar saltern from Isla Cristina, Huelva, Spain.</title>
        <authorList>
            <person name="Duran-Viseras A."/>
            <person name="Sanchez-Porro C."/>
            <person name="Ventosa A."/>
        </authorList>
    </citation>
    <scope>NUCLEOTIDE SEQUENCE [LARGE SCALE GENOMIC DNA]</scope>
    <source>
        <strain evidence="2 3">CECT 7525</strain>
    </source>
</reference>
<organism evidence="2 3">
    <name type="scientific">Halonotius pteroides</name>
    <dbReference type="NCBI Taxonomy" id="268735"/>
    <lineage>
        <taxon>Archaea</taxon>
        <taxon>Methanobacteriati</taxon>
        <taxon>Methanobacteriota</taxon>
        <taxon>Stenosarchaea group</taxon>
        <taxon>Halobacteria</taxon>
        <taxon>Halobacteriales</taxon>
        <taxon>Haloferacaceae</taxon>
        <taxon>Halonotius</taxon>
    </lineage>
</organism>
<gene>
    <name evidence="2" type="ORF">DP106_04270</name>
</gene>
<dbReference type="OrthoDB" id="341007at2157"/>
<dbReference type="Proteomes" id="UP000281564">
    <property type="component" value="Unassembled WGS sequence"/>
</dbReference>
<dbReference type="AlphaFoldDB" id="A0A3A6QQG3"/>
<keyword evidence="3" id="KW-1185">Reference proteome</keyword>
<dbReference type="Pfam" id="PF26419">
    <property type="entry name" value="DUF8114"/>
    <property type="match status" value="1"/>
</dbReference>
<dbReference type="InterPro" id="IPR058427">
    <property type="entry name" value="DUF8114"/>
</dbReference>
<accession>A0A3A6QQG3</accession>
<comment type="caution">
    <text evidence="2">The sequence shown here is derived from an EMBL/GenBank/DDBJ whole genome shotgun (WGS) entry which is preliminary data.</text>
</comment>
<feature type="compositionally biased region" description="Acidic residues" evidence="1">
    <location>
        <begin position="178"/>
        <end position="187"/>
    </location>
</feature>
<proteinExistence type="predicted"/>
<sequence>MGKVNVGLRGWRFAEADIFTDEGLFKQLEEIPKDDRQRLLRLVSLVEKPCDACRLIHGEDEIHRARQAAVVYGEPNDEVVLCADHEADFLYWYQNDGGSEYRGSATFDDAFEEWFDNGGRAPDGFEAVEHVETDPEGLPDPPDAEELNAMLSEGYEPERIDLREYVDDETAAAANDTLADDGIDGLDTEYPSTDQ</sequence>
<evidence type="ECO:0000313" key="3">
    <source>
        <dbReference type="Proteomes" id="UP000281564"/>
    </source>
</evidence>
<dbReference type="EMBL" id="QMDW01000004">
    <property type="protein sequence ID" value="RJX50818.1"/>
    <property type="molecule type" value="Genomic_DNA"/>
</dbReference>
<dbReference type="RefSeq" id="WP_120083628.1">
    <property type="nucleotide sequence ID" value="NZ_QMDW01000004.1"/>
</dbReference>